<dbReference type="SUPFAM" id="SSF51206">
    <property type="entry name" value="cAMP-binding domain-like"/>
    <property type="match status" value="1"/>
</dbReference>
<organism evidence="11 12">
    <name type="scientific">Ditylenchus dipsaci</name>
    <dbReference type="NCBI Taxonomy" id="166011"/>
    <lineage>
        <taxon>Eukaryota</taxon>
        <taxon>Metazoa</taxon>
        <taxon>Ecdysozoa</taxon>
        <taxon>Nematoda</taxon>
        <taxon>Chromadorea</taxon>
        <taxon>Rhabditida</taxon>
        <taxon>Tylenchina</taxon>
        <taxon>Tylenchomorpha</taxon>
        <taxon>Sphaerularioidea</taxon>
        <taxon>Anguinidae</taxon>
        <taxon>Anguininae</taxon>
        <taxon>Ditylenchus</taxon>
    </lineage>
</organism>
<evidence type="ECO:0000256" key="5">
    <source>
        <dbReference type="ARBA" id="ARBA00023065"/>
    </source>
</evidence>
<accession>A0A915E3B8</accession>
<protein>
    <submittedName>
        <fullName evidence="12">Cyclic nucleotide-binding domain-containing protein</fullName>
    </submittedName>
</protein>
<dbReference type="PANTHER" id="PTHR45638">
    <property type="entry name" value="CYCLIC NUCLEOTIDE-GATED CATION CHANNEL SUBUNIT A"/>
    <property type="match status" value="1"/>
</dbReference>
<dbReference type="CDD" id="cd00038">
    <property type="entry name" value="CAP_ED"/>
    <property type="match status" value="1"/>
</dbReference>
<name>A0A915E3B8_9BILA</name>
<keyword evidence="3 9" id="KW-0812">Transmembrane</keyword>
<dbReference type="InterPro" id="IPR018488">
    <property type="entry name" value="cNMP-bd_CS"/>
</dbReference>
<evidence type="ECO:0000256" key="8">
    <source>
        <dbReference type="ARBA" id="ARBA00023303"/>
    </source>
</evidence>
<evidence type="ECO:0000256" key="2">
    <source>
        <dbReference type="ARBA" id="ARBA00022448"/>
    </source>
</evidence>
<evidence type="ECO:0000313" key="12">
    <source>
        <dbReference type="WBParaSite" id="jg26262"/>
    </source>
</evidence>
<evidence type="ECO:0000256" key="3">
    <source>
        <dbReference type="ARBA" id="ARBA00022692"/>
    </source>
</evidence>
<dbReference type="GO" id="GO:0005222">
    <property type="term" value="F:intracellularly cAMP-activated cation channel activity"/>
    <property type="evidence" value="ECO:0007669"/>
    <property type="project" value="TreeGrafter"/>
</dbReference>
<dbReference type="GO" id="GO:0017071">
    <property type="term" value="C:intracellular cyclic nucleotide activated cation channel complex"/>
    <property type="evidence" value="ECO:0007669"/>
    <property type="project" value="TreeGrafter"/>
</dbReference>
<dbReference type="Proteomes" id="UP000887574">
    <property type="component" value="Unplaced"/>
</dbReference>
<keyword evidence="5" id="KW-0406">Ion transport</keyword>
<dbReference type="InterPro" id="IPR050866">
    <property type="entry name" value="CNG_cation_channel"/>
</dbReference>
<dbReference type="GO" id="GO:0005886">
    <property type="term" value="C:plasma membrane"/>
    <property type="evidence" value="ECO:0007669"/>
    <property type="project" value="TreeGrafter"/>
</dbReference>
<evidence type="ECO:0000256" key="1">
    <source>
        <dbReference type="ARBA" id="ARBA00004141"/>
    </source>
</evidence>
<keyword evidence="6 9" id="KW-0472">Membrane</keyword>
<dbReference type="AlphaFoldDB" id="A0A915E3B8"/>
<dbReference type="InterPro" id="IPR014710">
    <property type="entry name" value="RmlC-like_jellyroll"/>
</dbReference>
<keyword evidence="2" id="KW-0813">Transport</keyword>
<keyword evidence="4 9" id="KW-1133">Transmembrane helix</keyword>
<dbReference type="SUPFAM" id="SSF81324">
    <property type="entry name" value="Voltage-gated potassium channels"/>
    <property type="match status" value="1"/>
</dbReference>
<dbReference type="GO" id="GO:0005223">
    <property type="term" value="F:intracellularly cGMP-activated cation channel activity"/>
    <property type="evidence" value="ECO:0007669"/>
    <property type="project" value="TreeGrafter"/>
</dbReference>
<feature type="transmembrane region" description="Helical" evidence="9">
    <location>
        <begin position="62"/>
        <end position="80"/>
    </location>
</feature>
<dbReference type="Pfam" id="PF00027">
    <property type="entry name" value="cNMP_binding"/>
    <property type="match status" value="1"/>
</dbReference>
<feature type="domain" description="Cyclic nucleotide-binding" evidence="10">
    <location>
        <begin position="158"/>
        <end position="257"/>
    </location>
</feature>
<dbReference type="SMART" id="SM00100">
    <property type="entry name" value="cNMP"/>
    <property type="match status" value="1"/>
</dbReference>
<evidence type="ECO:0000256" key="6">
    <source>
        <dbReference type="ARBA" id="ARBA00023136"/>
    </source>
</evidence>
<comment type="subcellular location">
    <subcellularLocation>
        <location evidence="1">Membrane</location>
        <topology evidence="1">Multi-pass membrane protein</topology>
    </subcellularLocation>
</comment>
<evidence type="ECO:0000256" key="9">
    <source>
        <dbReference type="SAM" id="Phobius"/>
    </source>
</evidence>
<evidence type="ECO:0000259" key="10">
    <source>
        <dbReference type="PROSITE" id="PS50042"/>
    </source>
</evidence>
<proteinExistence type="predicted"/>
<dbReference type="Gene3D" id="1.10.287.70">
    <property type="match status" value="1"/>
</dbReference>
<keyword evidence="7" id="KW-1071">Ligand-gated ion channel</keyword>
<dbReference type="GO" id="GO:0044877">
    <property type="term" value="F:protein-containing complex binding"/>
    <property type="evidence" value="ECO:0007669"/>
    <property type="project" value="TreeGrafter"/>
</dbReference>
<evidence type="ECO:0000256" key="7">
    <source>
        <dbReference type="ARBA" id="ARBA00023286"/>
    </source>
</evidence>
<keyword evidence="8" id="KW-0407">Ion channel</keyword>
<dbReference type="GO" id="GO:0030553">
    <property type="term" value="F:cGMP binding"/>
    <property type="evidence" value="ECO:0007669"/>
    <property type="project" value="TreeGrafter"/>
</dbReference>
<dbReference type="PROSITE" id="PS00888">
    <property type="entry name" value="CNMP_BINDING_1"/>
    <property type="match status" value="1"/>
</dbReference>
<evidence type="ECO:0000313" key="11">
    <source>
        <dbReference type="Proteomes" id="UP000887574"/>
    </source>
</evidence>
<dbReference type="InterPro" id="IPR018490">
    <property type="entry name" value="cNMP-bd_dom_sf"/>
</dbReference>
<reference evidence="12" key="1">
    <citation type="submission" date="2022-11" db="UniProtKB">
        <authorList>
            <consortium name="WormBaseParasite"/>
        </authorList>
    </citation>
    <scope>IDENTIFICATION</scope>
</reference>
<keyword evidence="11" id="KW-1185">Reference proteome</keyword>
<dbReference type="InterPro" id="IPR000595">
    <property type="entry name" value="cNMP-bd_dom"/>
</dbReference>
<dbReference type="PROSITE" id="PS50042">
    <property type="entry name" value="CNMP_BINDING_3"/>
    <property type="match status" value="1"/>
</dbReference>
<dbReference type="Gene3D" id="2.60.120.10">
    <property type="entry name" value="Jelly Rolls"/>
    <property type="match status" value="1"/>
</dbReference>
<sequence>MMEYWENQTEQGEDRIRVIEFSNFTKQYSLSIYWSSLTLTTSGQQPYPTEALHNFLEVFDSIVGVLVFAVIVGSVGNVVTTMNRGRAEIQQLMDGIKFYMNYRHVSTDIQRRVMDCVGYIQQHAMISDENLIMDSIPPRLQGELAVHLHMDNLRKVELLADCEASLLYELVLRLQMHMFAPNDFLCRSGDVAKEMFIVKSGTLESISSIGLLLETLKEGSYFGELSILKVMDQNRSNRRLHSLRSVGYSEVYVLKQEDNLKEILRERDKVNVGSNALEQLGQQQIIGSQSLNETFDILGNTIKSLDEELDRLYDTFRTKSSTMKRRVTVLEKVYRENRTEIKNDYYKKS</sequence>
<dbReference type="Gene3D" id="1.10.287.630">
    <property type="entry name" value="Helix hairpin bin"/>
    <property type="match status" value="1"/>
</dbReference>
<dbReference type="PANTHER" id="PTHR45638:SF11">
    <property type="entry name" value="CYCLIC NUCLEOTIDE-GATED CATION CHANNEL SUBUNIT A"/>
    <property type="match status" value="1"/>
</dbReference>
<dbReference type="WBParaSite" id="jg26262">
    <property type="protein sequence ID" value="jg26262"/>
    <property type="gene ID" value="jg26262"/>
</dbReference>
<evidence type="ECO:0000256" key="4">
    <source>
        <dbReference type="ARBA" id="ARBA00022989"/>
    </source>
</evidence>